<evidence type="ECO:0000313" key="4">
    <source>
        <dbReference type="Proteomes" id="UP000196435"/>
    </source>
</evidence>
<accession>A0A1N6MX26</accession>
<dbReference type="RefSeq" id="WP_086956776.1">
    <property type="nucleotide sequence ID" value="NZ_CAWNQC010000228.1"/>
</dbReference>
<reference evidence="4" key="2">
    <citation type="submission" date="2016-12" db="EMBL/GenBank/DDBJ databases">
        <authorList>
            <person name="Gaudriault S."/>
        </authorList>
    </citation>
    <scope>NUCLEOTIDE SEQUENCE [LARGE SCALE GENOMIC DNA]</scope>
    <source>
        <strain evidence="4">HGB1681 (deposited as PTA-6826 in the American Type Culture Collection)</strain>
    </source>
</reference>
<reference evidence="3" key="1">
    <citation type="submission" date="2016-12" db="EMBL/GenBank/DDBJ databases">
        <authorList>
            <person name="Song W.-J."/>
            <person name="Kurnit D.M."/>
        </authorList>
    </citation>
    <scope>NUCLEOTIDE SEQUENCE [LARGE SCALE GENOMIC DNA]</scope>
    <source>
        <strain evidence="3">HGB1681</strain>
    </source>
</reference>
<organism evidence="3 4">
    <name type="scientific">Xenorhabdus innexi</name>
    <dbReference type="NCBI Taxonomy" id="290109"/>
    <lineage>
        <taxon>Bacteria</taxon>
        <taxon>Pseudomonadati</taxon>
        <taxon>Pseudomonadota</taxon>
        <taxon>Gammaproteobacteria</taxon>
        <taxon>Enterobacterales</taxon>
        <taxon>Morganellaceae</taxon>
        <taxon>Xenorhabdus</taxon>
    </lineage>
</organism>
<sequence length="240" mass="27437">MGSSKSGKRKFVIKTIAFIVIVLFFLKGYLEEDEVQKRNRILKTYPVLEALNKIDPQRFEVFYKQAFSSDNATSDVMISTKSWVNSNLGRLLNSAPDEAVNEFGEHTVNMFDTFLNLDPSGVFCFNVLYPGVVGSPDIHNMAEYTKDLAFKRTYLNSIADSISQNVKVDRLPVEQVEEAIASIHVKLAEKYGNDYYIEDPKELAKQPALECKSRRDFYTQLMELDPHLSAEVIRYLNKPE</sequence>
<dbReference type="EMBL" id="NIBU01000031">
    <property type="protein sequence ID" value="PHM33298.1"/>
    <property type="molecule type" value="Genomic_DNA"/>
</dbReference>
<evidence type="ECO:0000313" key="3">
    <source>
        <dbReference type="EMBL" id="SIP73289.1"/>
    </source>
</evidence>
<evidence type="ECO:0000313" key="5">
    <source>
        <dbReference type="Proteomes" id="UP000224871"/>
    </source>
</evidence>
<name>A0A1N6MX26_9GAMM</name>
<dbReference type="OrthoDB" id="6443955at2"/>
<keyword evidence="1" id="KW-0472">Membrane</keyword>
<feature type="transmembrane region" description="Helical" evidence="1">
    <location>
        <begin position="12"/>
        <end position="30"/>
    </location>
</feature>
<proteinExistence type="predicted"/>
<keyword evidence="5" id="KW-1185">Reference proteome</keyword>
<evidence type="ECO:0000256" key="1">
    <source>
        <dbReference type="SAM" id="Phobius"/>
    </source>
</evidence>
<evidence type="ECO:0000313" key="2">
    <source>
        <dbReference type="EMBL" id="PHM33298.1"/>
    </source>
</evidence>
<keyword evidence="1" id="KW-1133">Transmembrane helix</keyword>
<protein>
    <submittedName>
        <fullName evidence="3">Uncharacterized protein</fullName>
    </submittedName>
</protein>
<gene>
    <name evidence="2" type="ORF">Xinn_02555</name>
    <name evidence="3" type="ORF">XIS1_1800012</name>
</gene>
<dbReference type="Proteomes" id="UP000196435">
    <property type="component" value="Unassembled WGS sequence"/>
</dbReference>
<dbReference type="Proteomes" id="UP000224871">
    <property type="component" value="Unassembled WGS sequence"/>
</dbReference>
<keyword evidence="1" id="KW-0812">Transmembrane</keyword>
<reference evidence="2 5" key="3">
    <citation type="journal article" date="2017" name="Nat. Microbiol.">
        <title>Natural product diversity associated with the nematode symbionts Photorhabdus and Xenorhabdus.</title>
        <authorList>
            <person name="Tobias N.J."/>
            <person name="Wolff H."/>
            <person name="Djahanschiri B."/>
            <person name="Grundmann F."/>
            <person name="Kronenwerth M."/>
            <person name="Shi Y.M."/>
            <person name="Simonyi S."/>
            <person name="Grun P."/>
            <person name="Shapiro-Ilan D."/>
            <person name="Pidot S.J."/>
            <person name="Stinear T.P."/>
            <person name="Ebersberger I."/>
            <person name="Bode H.B."/>
        </authorList>
    </citation>
    <scope>NUCLEOTIDE SEQUENCE [LARGE SCALE GENOMIC DNA]</scope>
    <source>
        <strain evidence="2 5">DSM 16336</strain>
    </source>
</reference>
<dbReference type="AlphaFoldDB" id="A0A1N6MX26"/>
<dbReference type="EMBL" id="FTLG01000091">
    <property type="protein sequence ID" value="SIP73289.1"/>
    <property type="molecule type" value="Genomic_DNA"/>
</dbReference>